<dbReference type="Pfam" id="PF00069">
    <property type="entry name" value="Pkinase"/>
    <property type="match status" value="1"/>
</dbReference>
<feature type="region of interest" description="Disordered" evidence="10">
    <location>
        <begin position="1162"/>
        <end position="1281"/>
    </location>
</feature>
<reference evidence="12" key="1">
    <citation type="submission" date="2022-07" db="EMBL/GenBank/DDBJ databases">
        <title>Fungi with potential for degradation of polypropylene.</title>
        <authorList>
            <person name="Gostincar C."/>
        </authorList>
    </citation>
    <scope>NUCLEOTIDE SEQUENCE</scope>
    <source>
        <strain evidence="12">EXF-13308</strain>
    </source>
</reference>
<evidence type="ECO:0000256" key="6">
    <source>
        <dbReference type="ARBA" id="ARBA00022840"/>
    </source>
</evidence>
<feature type="region of interest" description="Disordered" evidence="10">
    <location>
        <begin position="331"/>
        <end position="473"/>
    </location>
</feature>
<dbReference type="InterPro" id="IPR050538">
    <property type="entry name" value="MAP_kinase_kinase_kinase"/>
</dbReference>
<dbReference type="GO" id="GO:0005524">
    <property type="term" value="F:ATP binding"/>
    <property type="evidence" value="ECO:0007669"/>
    <property type="project" value="UniProtKB-UniRule"/>
</dbReference>
<gene>
    <name evidence="12" type="ORF">NKR23_g4809</name>
</gene>
<dbReference type="GO" id="GO:0004709">
    <property type="term" value="F:MAP kinase kinase kinase activity"/>
    <property type="evidence" value="ECO:0007669"/>
    <property type="project" value="UniProtKB-ARBA"/>
</dbReference>
<feature type="compositionally biased region" description="Polar residues" evidence="10">
    <location>
        <begin position="1177"/>
        <end position="1190"/>
    </location>
</feature>
<feature type="compositionally biased region" description="Basic and acidic residues" evidence="10">
    <location>
        <begin position="1250"/>
        <end position="1263"/>
    </location>
</feature>
<dbReference type="PANTHER" id="PTHR48016">
    <property type="entry name" value="MAP KINASE KINASE KINASE SSK2-RELATED-RELATED"/>
    <property type="match status" value="1"/>
</dbReference>
<accession>A0AA38RI20</accession>
<dbReference type="InterPro" id="IPR008271">
    <property type="entry name" value="Ser/Thr_kinase_AS"/>
</dbReference>
<evidence type="ECO:0000256" key="8">
    <source>
        <dbReference type="ARBA" id="ARBA00048130"/>
    </source>
</evidence>
<dbReference type="InterPro" id="IPR011009">
    <property type="entry name" value="Kinase-like_dom_sf"/>
</dbReference>
<evidence type="ECO:0000256" key="9">
    <source>
        <dbReference type="PROSITE-ProRule" id="PRU10141"/>
    </source>
</evidence>
<evidence type="ECO:0000259" key="11">
    <source>
        <dbReference type="PROSITE" id="PS50011"/>
    </source>
</evidence>
<keyword evidence="13" id="KW-1185">Reference proteome</keyword>
<sequence length="1616" mass="173907">MYQSGQRHVSGPDPSRTYQVPPPPPISPPLAGGQMNNIMSAIPPPPPMPRYPGAGTSAGGVLLPGPPGGLPPPPGPPPGSALNPQAPWHGTWGNMYSSGGTYIPPPPPPSGGPRTYNPKLHIQSANGQTIAIPPPPPPSEQMSATYIPQGDTYGEGVGIPGLGMDDSATWSATTQSSWQTISHTNSNDTAMTTPQEDVQVRERLHVGGAQNRGASTTSNATVSGIPNELAVQWTLDTVLVWLQANNFSKDWQETFRALKLHGAQFLELGSGHGGRGNFGMMHQQVYPQLAQQCTRSGSGWDQAREREEGKRMRRLIRSIVTGKPADLSRMVTSHNRKESATNGLSLPSAGTDAGDSPNTPIKAPGPGFSGGRRFSQTRTNTMPTLNNSTMSSDANHRTILKSIDVDSARRHSPNASESGEASTFRGIGRDSPGGSPNPNQALFSSATAPNLSASPHGRYGHRPRNSTDSVSSNAAIYGSGVPADASQVLRNQMNISDMIGGSRPLDISRRYGQDGGRPSPQDSGDRSAGTEPPGSAKDSKSFLSFLSRKKKQKEDGTFPSPEELGDSPTSPAVNFKPQSLGSRAGNASETSLDRPGSSFSTQDHGAPFRSRRITSGRIFVLATIDYWNYRMLDVTDVDTASELRHLICSNFSLSDVEGAEIYLTELGKFDHEDPLDDMKLLTNKKLKADSAGTLKLFIKPSGVGSNLGDLTNLGRLSPAYMAPGAMDEDTYARLNGQRTRSSSSPPTSRQNTISGERTKEDGDTLAQQANAYKAEIERKQQEYLAKRRQAAAKDSPQNEGLSYGIVASRNVNFDEPRHSPFEDKRFADNLLPQRKAPAAPVDPSATLIKANSLSRKSGDRLRLSQGSLDGYPTKRPGPPTESPQQMTEKRKPVPPAQALGGIGAALAGIGRNLGGIGLGHQGAGARAISPNRVASSPIPNSEFYDRAAAGVSPRRRDSPGDISPGSTQPGVVDFPGPQRRKSHGPDVDFTETEVSFSRPAVAAQKSPEGDDSGDDSDDGLFAVPIKSKGKDALLPANNKLSDKFEANGGSESDPNAKRPSLTLNTNRSRKNLSVSFTSPQSLGMRTPDVDEEEPKSSRRTPGTPGSEGWESAEDTSGSKLSRRKSFMEKDVWANRPPTDALINNLEDFFPNLDVDQPVLEEGEQEMPPSPIAESDESPSGQVTPSSQQTKPSPAPGPAPAIPPSRSSIYNENDTLGSDESTLKALERPASMHSVAQRSIRRSGGLGRMKSIREVARGAHEANKRFTQTSQKAGGGGVGNNSALLRRKSTKMFNANIVQIRPERGSMIVPQIPQDTLPKRQTTFRWFKGQLIGKGTYGRVYLGMNATTGEFLAVKEVEVNPKAAGGDKNKMRELVAALDQEIDTMQHLDHVNIVQYLGCERKETSISIFLEYISGGSIGSCLRKHGKFEESVVSSLTRQTLSGLAYLHREGILHRDLKADNILLDVDGTCKISDFGISKKTDNIYGNDKTNSMQGSVFWMAPEVIRSQGEGYSAKVDIWSLGCVVLEMFAGRRPWSREEAVGAIYKIANGETPPIPEETRETISPIALAFMLDCFTVNPEDRPTANRLLSQHPFCELDPNYNFQETELYAKIQGLLH</sequence>
<feature type="binding site" evidence="9">
    <location>
        <position position="1354"/>
    </location>
    <ligand>
        <name>ATP</name>
        <dbReference type="ChEBI" id="CHEBI:30616"/>
    </ligand>
</feature>
<evidence type="ECO:0000256" key="10">
    <source>
        <dbReference type="SAM" id="MobiDB-lite"/>
    </source>
</evidence>
<feature type="compositionally biased region" description="Polar residues" evidence="10">
    <location>
        <begin position="1208"/>
        <end position="1219"/>
    </location>
</feature>
<feature type="compositionally biased region" description="Polar residues" evidence="10">
    <location>
        <begin position="374"/>
        <end position="393"/>
    </location>
</feature>
<feature type="compositionally biased region" description="Polar residues" evidence="10">
    <location>
        <begin position="1061"/>
        <end position="1083"/>
    </location>
</feature>
<dbReference type="InterPro" id="IPR000719">
    <property type="entry name" value="Prot_kinase_dom"/>
</dbReference>
<evidence type="ECO:0000256" key="5">
    <source>
        <dbReference type="ARBA" id="ARBA00022777"/>
    </source>
</evidence>
<keyword evidence="5 12" id="KW-0418">Kinase</keyword>
<evidence type="ECO:0000256" key="3">
    <source>
        <dbReference type="ARBA" id="ARBA00022679"/>
    </source>
</evidence>
<evidence type="ECO:0000313" key="13">
    <source>
        <dbReference type="Proteomes" id="UP001174694"/>
    </source>
</evidence>
<feature type="region of interest" description="Disordered" evidence="10">
    <location>
        <begin position="948"/>
        <end position="1135"/>
    </location>
</feature>
<dbReference type="InterPro" id="IPR017441">
    <property type="entry name" value="Protein_kinase_ATP_BS"/>
</dbReference>
<dbReference type="PROSITE" id="PS00108">
    <property type="entry name" value="PROTEIN_KINASE_ST"/>
    <property type="match status" value="1"/>
</dbReference>
<keyword evidence="6 9" id="KW-0067">ATP-binding</keyword>
<feature type="compositionally biased region" description="Low complexity" evidence="10">
    <location>
        <begin position="738"/>
        <end position="749"/>
    </location>
</feature>
<keyword evidence="3" id="KW-0808">Transferase</keyword>
<dbReference type="FunFam" id="1.10.510.10:FF:000182">
    <property type="entry name" value="MAP kinase kinase kinase mkh1"/>
    <property type="match status" value="1"/>
</dbReference>
<comment type="similarity">
    <text evidence="1">Belongs to the protein kinase superfamily. STE Ser/Thr protein kinase family. MAP kinase kinase kinase subfamily.</text>
</comment>
<feature type="compositionally biased region" description="Pro residues" evidence="10">
    <location>
        <begin position="64"/>
        <end position="79"/>
    </location>
</feature>
<feature type="region of interest" description="Disordered" evidence="10">
    <location>
        <begin position="1"/>
        <end position="93"/>
    </location>
</feature>
<organism evidence="12 13">
    <name type="scientific">Pleurostoma richardsiae</name>
    <dbReference type="NCBI Taxonomy" id="41990"/>
    <lineage>
        <taxon>Eukaryota</taxon>
        <taxon>Fungi</taxon>
        <taxon>Dikarya</taxon>
        <taxon>Ascomycota</taxon>
        <taxon>Pezizomycotina</taxon>
        <taxon>Sordariomycetes</taxon>
        <taxon>Sordariomycetidae</taxon>
        <taxon>Calosphaeriales</taxon>
        <taxon>Pleurostomataceae</taxon>
        <taxon>Pleurostoma</taxon>
    </lineage>
</organism>
<dbReference type="GO" id="GO:0000196">
    <property type="term" value="P:cell integrity MAPK cascade"/>
    <property type="evidence" value="ECO:0007669"/>
    <property type="project" value="UniProtKB-ARBA"/>
</dbReference>
<dbReference type="Gene3D" id="1.10.510.10">
    <property type="entry name" value="Transferase(Phosphotransferase) domain 1"/>
    <property type="match status" value="1"/>
</dbReference>
<feature type="region of interest" description="Disordered" evidence="10">
    <location>
        <begin position="735"/>
        <end position="764"/>
    </location>
</feature>
<dbReference type="SUPFAM" id="SSF56112">
    <property type="entry name" value="Protein kinase-like (PK-like)"/>
    <property type="match status" value="1"/>
</dbReference>
<protein>
    <recommendedName>
        <fullName evidence="2">mitogen-activated protein kinase</fullName>
        <ecNumber evidence="2">2.7.11.24</ecNumber>
    </recommendedName>
</protein>
<comment type="caution">
    <text evidence="12">The sequence shown here is derived from an EMBL/GenBank/DDBJ whole genome shotgun (WGS) entry which is preliminary data.</text>
</comment>
<evidence type="ECO:0000256" key="2">
    <source>
        <dbReference type="ARBA" id="ARBA00012411"/>
    </source>
</evidence>
<dbReference type="GO" id="GO:0004707">
    <property type="term" value="F:MAP kinase activity"/>
    <property type="evidence" value="ECO:0007669"/>
    <property type="project" value="UniProtKB-EC"/>
</dbReference>
<evidence type="ECO:0000256" key="7">
    <source>
        <dbReference type="ARBA" id="ARBA00047919"/>
    </source>
</evidence>
<feature type="region of interest" description="Disordered" evidence="10">
    <location>
        <begin position="835"/>
        <end position="898"/>
    </location>
</feature>
<dbReference type="PANTHER" id="PTHR48016:SF48">
    <property type="entry name" value="SERINE_THREONINE-PROTEIN KINASE BCK1_SLK1_SSP31"/>
    <property type="match status" value="1"/>
</dbReference>
<proteinExistence type="inferred from homology"/>
<keyword evidence="4 9" id="KW-0547">Nucleotide-binding</keyword>
<feature type="compositionally biased region" description="Polar residues" evidence="10">
    <location>
        <begin position="434"/>
        <end position="453"/>
    </location>
</feature>
<dbReference type="EC" id="2.7.11.24" evidence="2"/>
<feature type="compositionally biased region" description="Pro residues" evidence="10">
    <location>
        <begin position="1192"/>
        <end position="1202"/>
    </location>
</feature>
<dbReference type="PROSITE" id="PS50011">
    <property type="entry name" value="PROTEIN_KINASE_DOM"/>
    <property type="match status" value="1"/>
</dbReference>
<evidence type="ECO:0000313" key="12">
    <source>
        <dbReference type="EMBL" id="KAJ9148480.1"/>
    </source>
</evidence>
<dbReference type="FunFam" id="3.30.200.20:FF:000387">
    <property type="entry name" value="Serine/threonine-protein kinase STE11"/>
    <property type="match status" value="1"/>
</dbReference>
<feature type="domain" description="Protein kinase" evidence="11">
    <location>
        <begin position="1325"/>
        <end position="1594"/>
    </location>
</feature>
<feature type="region of interest" description="Disordered" evidence="10">
    <location>
        <begin position="497"/>
        <end position="607"/>
    </location>
</feature>
<dbReference type="EMBL" id="JANBVO010000012">
    <property type="protein sequence ID" value="KAJ9148480.1"/>
    <property type="molecule type" value="Genomic_DNA"/>
</dbReference>
<feature type="compositionally biased region" description="Polar residues" evidence="10">
    <location>
        <begin position="567"/>
        <end position="590"/>
    </location>
</feature>
<name>A0AA38RI20_9PEZI</name>
<comment type="catalytic activity">
    <reaction evidence="7">
        <text>L-threonyl-[protein] + ATP = O-phospho-L-threonyl-[protein] + ADP + H(+)</text>
        <dbReference type="Rhea" id="RHEA:46608"/>
        <dbReference type="Rhea" id="RHEA-COMP:11060"/>
        <dbReference type="Rhea" id="RHEA-COMP:11605"/>
        <dbReference type="ChEBI" id="CHEBI:15378"/>
        <dbReference type="ChEBI" id="CHEBI:30013"/>
        <dbReference type="ChEBI" id="CHEBI:30616"/>
        <dbReference type="ChEBI" id="CHEBI:61977"/>
        <dbReference type="ChEBI" id="CHEBI:456216"/>
        <dbReference type="EC" id="2.7.11.24"/>
    </reaction>
    <physiologicalReaction direction="left-to-right" evidence="7">
        <dbReference type="Rhea" id="RHEA:46609"/>
    </physiologicalReaction>
</comment>
<dbReference type="SMART" id="SM00220">
    <property type="entry name" value="S_TKc"/>
    <property type="match status" value="1"/>
</dbReference>
<comment type="catalytic activity">
    <reaction evidence="8">
        <text>L-seryl-[protein] + ATP = O-phospho-L-seryl-[protein] + ADP + H(+)</text>
        <dbReference type="Rhea" id="RHEA:17989"/>
        <dbReference type="Rhea" id="RHEA-COMP:9863"/>
        <dbReference type="Rhea" id="RHEA-COMP:11604"/>
        <dbReference type="ChEBI" id="CHEBI:15378"/>
        <dbReference type="ChEBI" id="CHEBI:29999"/>
        <dbReference type="ChEBI" id="CHEBI:30616"/>
        <dbReference type="ChEBI" id="CHEBI:83421"/>
        <dbReference type="ChEBI" id="CHEBI:456216"/>
        <dbReference type="EC" id="2.7.11.24"/>
    </reaction>
    <physiologicalReaction direction="left-to-right" evidence="8">
        <dbReference type="Rhea" id="RHEA:17990"/>
    </physiologicalReaction>
</comment>
<evidence type="ECO:0000256" key="4">
    <source>
        <dbReference type="ARBA" id="ARBA00022741"/>
    </source>
</evidence>
<evidence type="ECO:0000256" key="1">
    <source>
        <dbReference type="ARBA" id="ARBA00006529"/>
    </source>
</evidence>
<dbReference type="PROSITE" id="PS00107">
    <property type="entry name" value="PROTEIN_KINASE_ATP"/>
    <property type="match status" value="1"/>
</dbReference>
<dbReference type="Proteomes" id="UP001174694">
    <property type="component" value="Unassembled WGS sequence"/>
</dbReference>
<feature type="compositionally biased region" description="Acidic residues" evidence="10">
    <location>
        <begin position="1009"/>
        <end position="1018"/>
    </location>
</feature>